<dbReference type="PANTHER" id="PTHR38813">
    <property type="match status" value="1"/>
</dbReference>
<reference evidence="2 3" key="1">
    <citation type="journal article" date="2016" name="Environ. Microbiol.">
        <title>Genomic resolution of a cold subsurface aquifer community provides metabolic insights for novel microbes adapted to high CO concentrations.</title>
        <authorList>
            <person name="Probst A.J."/>
            <person name="Castelle C.J."/>
            <person name="Singh A."/>
            <person name="Brown C.T."/>
            <person name="Anantharaman K."/>
            <person name="Sharon I."/>
            <person name="Hug L.A."/>
            <person name="Burstein D."/>
            <person name="Emerson J.B."/>
            <person name="Thomas B.C."/>
            <person name="Banfield J.F."/>
        </authorList>
    </citation>
    <scope>NUCLEOTIDE SEQUENCE [LARGE SCALE GENOMIC DNA]</scope>
    <source>
        <strain evidence="2">CG1_02_47_37</strain>
    </source>
</reference>
<evidence type="ECO:0000313" key="3">
    <source>
        <dbReference type="Proteomes" id="UP000183144"/>
    </source>
</evidence>
<protein>
    <recommendedName>
        <fullName evidence="4">Plasmid stabilization protein</fullName>
    </recommendedName>
</protein>
<dbReference type="Gene3D" id="3.30.2310.20">
    <property type="entry name" value="RelE-like"/>
    <property type="match status" value="1"/>
</dbReference>
<accession>A0A1J4RPE6</accession>
<evidence type="ECO:0000313" key="2">
    <source>
        <dbReference type="EMBL" id="OIN89275.1"/>
    </source>
</evidence>
<proteinExistence type="predicted"/>
<dbReference type="InterPro" id="IPR007712">
    <property type="entry name" value="RelE/ParE_toxin"/>
</dbReference>
<dbReference type="AlphaFoldDB" id="A0A1J4RPE6"/>
<dbReference type="SUPFAM" id="SSF143011">
    <property type="entry name" value="RelE-like"/>
    <property type="match status" value="1"/>
</dbReference>
<evidence type="ECO:0000256" key="1">
    <source>
        <dbReference type="ARBA" id="ARBA00022649"/>
    </source>
</evidence>
<organism evidence="2 3">
    <name type="scientific">Candidatus Beckwithbacteria bacterium CG1_02_47_37</name>
    <dbReference type="NCBI Taxonomy" id="1805034"/>
    <lineage>
        <taxon>Bacteria</taxon>
        <taxon>Candidatus Beckwithiibacteriota</taxon>
    </lineage>
</organism>
<dbReference type="Pfam" id="PF05016">
    <property type="entry name" value="ParE_toxin"/>
    <property type="match status" value="1"/>
</dbReference>
<comment type="caution">
    <text evidence="2">The sequence shown here is derived from an EMBL/GenBank/DDBJ whole genome shotgun (WGS) entry which is preliminary data.</text>
</comment>
<dbReference type="Proteomes" id="UP000183144">
    <property type="component" value="Unassembled WGS sequence"/>
</dbReference>
<sequence length="88" mass="10559">MYKVFYHRRVQKQFRRLTQSDRKKVAEKIKLLSHNPNNPQLNIAPYLEAKKSWRIRIGNLRAIYTIDKNLQTILVEYLGFRGSVYKGH</sequence>
<evidence type="ECO:0008006" key="4">
    <source>
        <dbReference type="Google" id="ProtNLM"/>
    </source>
</evidence>
<dbReference type="PANTHER" id="PTHR38813:SF1">
    <property type="entry name" value="TOXIN RELE1-RELATED"/>
    <property type="match status" value="1"/>
</dbReference>
<dbReference type="EMBL" id="MNUI01000036">
    <property type="protein sequence ID" value="OIN89275.1"/>
    <property type="molecule type" value="Genomic_DNA"/>
</dbReference>
<dbReference type="InterPro" id="IPR052747">
    <property type="entry name" value="TA_system_RelE_toxin"/>
</dbReference>
<keyword evidence="1" id="KW-1277">Toxin-antitoxin system</keyword>
<name>A0A1J4RPE6_9BACT</name>
<dbReference type="STRING" id="1805034.AUJ59_02050"/>
<gene>
    <name evidence="2" type="ORF">AUJ59_02050</name>
</gene>
<dbReference type="InterPro" id="IPR035093">
    <property type="entry name" value="RelE/ParE_toxin_dom_sf"/>
</dbReference>